<dbReference type="GO" id="GO:0005886">
    <property type="term" value="C:plasma membrane"/>
    <property type="evidence" value="ECO:0007669"/>
    <property type="project" value="TreeGrafter"/>
</dbReference>
<evidence type="ECO:0000256" key="5">
    <source>
        <dbReference type="ARBA" id="ARBA00023136"/>
    </source>
</evidence>
<feature type="transmembrane region" description="Helical" evidence="7">
    <location>
        <begin position="461"/>
        <end position="482"/>
    </location>
</feature>
<feature type="transmembrane region" description="Helical" evidence="7">
    <location>
        <begin position="488"/>
        <end position="506"/>
    </location>
</feature>
<keyword evidence="4 7" id="KW-1133">Transmembrane helix</keyword>
<comment type="subcellular location">
    <subcellularLocation>
        <location evidence="1">Membrane</location>
        <topology evidence="1">Multi-pass membrane protein</topology>
    </subcellularLocation>
</comment>
<feature type="transmembrane region" description="Helical" evidence="7">
    <location>
        <begin position="431"/>
        <end position="449"/>
    </location>
</feature>
<reference evidence="8 9" key="1">
    <citation type="submission" date="2017-06" db="EMBL/GenBank/DDBJ databases">
        <title>Comparative genomic analysis of Ambrosia Fusariam Clade fungi.</title>
        <authorList>
            <person name="Stajich J.E."/>
            <person name="Carrillo J."/>
            <person name="Kijimoto T."/>
            <person name="Eskalen A."/>
            <person name="O'Donnell K."/>
            <person name="Kasson M."/>
        </authorList>
    </citation>
    <scope>NUCLEOTIDE SEQUENCE [LARGE SCALE GENOMIC DNA]</scope>
    <source>
        <strain evidence="8">UCR3666</strain>
    </source>
</reference>
<organism evidence="8 9">
    <name type="scientific">Fusarium kuroshium</name>
    <dbReference type="NCBI Taxonomy" id="2010991"/>
    <lineage>
        <taxon>Eukaryota</taxon>
        <taxon>Fungi</taxon>
        <taxon>Dikarya</taxon>
        <taxon>Ascomycota</taxon>
        <taxon>Pezizomycotina</taxon>
        <taxon>Sordariomycetes</taxon>
        <taxon>Hypocreomycetidae</taxon>
        <taxon>Hypocreales</taxon>
        <taxon>Nectriaceae</taxon>
        <taxon>Fusarium</taxon>
        <taxon>Fusarium solani species complex</taxon>
    </lineage>
</organism>
<keyword evidence="9" id="KW-1185">Reference proteome</keyword>
<evidence type="ECO:0000313" key="9">
    <source>
        <dbReference type="Proteomes" id="UP000277212"/>
    </source>
</evidence>
<dbReference type="PRINTS" id="PR00176">
    <property type="entry name" value="NANEUSMPORT"/>
</dbReference>
<dbReference type="PANTHER" id="PTHR11616:SF240">
    <property type="entry name" value="BLOATED TUBULES, ISOFORM B-RELATED"/>
    <property type="match status" value="1"/>
</dbReference>
<feature type="transmembrane region" description="Helical" evidence="7">
    <location>
        <begin position="354"/>
        <end position="382"/>
    </location>
</feature>
<dbReference type="STRING" id="2010991.A0A3M2RJ78"/>
<dbReference type="Proteomes" id="UP000277212">
    <property type="component" value="Unassembled WGS sequence"/>
</dbReference>
<feature type="transmembrane region" description="Helical" evidence="7">
    <location>
        <begin position="394"/>
        <end position="411"/>
    </location>
</feature>
<dbReference type="Pfam" id="PF00209">
    <property type="entry name" value="SNF"/>
    <property type="match status" value="2"/>
</dbReference>
<feature type="transmembrane region" description="Helical" evidence="7">
    <location>
        <begin position="70"/>
        <end position="91"/>
    </location>
</feature>
<protein>
    <recommendedName>
        <fullName evidence="10">Sodium-dependent serotonin transporter</fullName>
    </recommendedName>
</protein>
<evidence type="ECO:0000256" key="2">
    <source>
        <dbReference type="ARBA" id="ARBA00022448"/>
    </source>
</evidence>
<feature type="region of interest" description="Disordered" evidence="6">
    <location>
        <begin position="667"/>
        <end position="696"/>
    </location>
</feature>
<evidence type="ECO:0000256" key="7">
    <source>
        <dbReference type="SAM" id="Phobius"/>
    </source>
</evidence>
<feature type="transmembrane region" description="Helical" evidence="7">
    <location>
        <begin position="265"/>
        <end position="286"/>
    </location>
</feature>
<feature type="transmembrane region" description="Helical" evidence="7">
    <location>
        <begin position="556"/>
        <end position="578"/>
    </location>
</feature>
<feature type="transmembrane region" description="Helical" evidence="7">
    <location>
        <begin position="186"/>
        <end position="203"/>
    </location>
</feature>
<name>A0A3M2RJ78_9HYPO</name>
<feature type="transmembrane region" description="Helical" evidence="7">
    <location>
        <begin position="590"/>
        <end position="611"/>
    </location>
</feature>
<feature type="transmembrane region" description="Helical" evidence="7">
    <location>
        <begin position="112"/>
        <end position="139"/>
    </location>
</feature>
<keyword evidence="5 7" id="KW-0472">Membrane</keyword>
<sequence>MAKAEGGPKPGLAKRIFLLLAPDSAKDDDGRDNFNSRSQFVLCAMGGAVGLGNLLRFPSVVFNNYGLQFFIPYAVALFLIGIPILLLEITLGQAYRGGCVTAWNNVNHRAKGIGLSMVFNGFSVVGYYVPILAWAMTYFRLSFKSPLPWAGGDTVDFFLNEVVRNVSPTGGDEDGGGLKSYPGRGIIGETFGWGIMIWFVTWMCTFKGVGLTGRVIYITMALPLVMIGILAIRSLSLPDASNGFKLYVGMWRSESLEGPRVWQDAFGQMFFSIGVGFGYFTSYASYNNKFANAVQDAFIIALSNSAIEIISALAVMGVVGFLGINPGEVDPLSTFSSGFFYYPEALAQMPGSNFFSALFFITLVLLGLTCVFALAEVLVTLLCDTDLGQRVPRWVISTSVIILGALTSLIYSSEFGFNTLDAVDMFVNDVALFITVWSETYMACTLYRWRDPVDQIGPISYFAYNGGYVLATFLGILLGHLVNPSVGAGVGFGVFIAGSLIAAFVGKTPTVPAPRFWGGNPILSRFWYAAFYSGNQLRRDLNRAILGGSKNWKIHWVWPICLKYITGPAVALVFSFAYPKFLNGHADDPPFIYSFVLMHFVVIFIVGAFIVPRFLNILIPAHRVARGDGKYEVAPQITVGETPVINDGGLEGGNVLEGDIAYHNSADRSSADADKAVQRNDATMSEREPAFVERKQ</sequence>
<feature type="transmembrane region" description="Helical" evidence="7">
    <location>
        <begin position="40"/>
        <end position="58"/>
    </location>
</feature>
<evidence type="ECO:0000256" key="4">
    <source>
        <dbReference type="ARBA" id="ARBA00022989"/>
    </source>
</evidence>
<dbReference type="PANTHER" id="PTHR11616">
    <property type="entry name" value="SODIUM/CHLORIDE DEPENDENT TRANSPORTER"/>
    <property type="match status" value="1"/>
</dbReference>
<keyword evidence="3 7" id="KW-0812">Transmembrane</keyword>
<feature type="transmembrane region" description="Helical" evidence="7">
    <location>
        <begin position="298"/>
        <end position="324"/>
    </location>
</feature>
<dbReference type="EMBL" id="NKUJ01000421">
    <property type="protein sequence ID" value="RMJ05294.1"/>
    <property type="molecule type" value="Genomic_DNA"/>
</dbReference>
<dbReference type="InterPro" id="IPR037272">
    <property type="entry name" value="SNS_sf"/>
</dbReference>
<dbReference type="PROSITE" id="PS50267">
    <property type="entry name" value="NA_NEUROTRAN_SYMP_3"/>
    <property type="match status" value="1"/>
</dbReference>
<dbReference type="SUPFAM" id="SSF161070">
    <property type="entry name" value="SNF-like"/>
    <property type="match status" value="1"/>
</dbReference>
<dbReference type="GO" id="GO:0035725">
    <property type="term" value="P:sodium ion transmembrane transport"/>
    <property type="evidence" value="ECO:0007669"/>
    <property type="project" value="TreeGrafter"/>
</dbReference>
<evidence type="ECO:0000256" key="1">
    <source>
        <dbReference type="ARBA" id="ARBA00004141"/>
    </source>
</evidence>
<accession>A0A3M2RJ78</accession>
<evidence type="ECO:0000256" key="6">
    <source>
        <dbReference type="SAM" id="MobiDB-lite"/>
    </source>
</evidence>
<gene>
    <name evidence="8" type="ORF">CDV36_014027</name>
</gene>
<proteinExistence type="predicted"/>
<dbReference type="CDD" id="cd11554">
    <property type="entry name" value="SLC6sbd_u2"/>
    <property type="match status" value="1"/>
</dbReference>
<keyword evidence="2" id="KW-0813">Transport</keyword>
<dbReference type="InterPro" id="IPR000175">
    <property type="entry name" value="Na/ntran_symport"/>
</dbReference>
<feature type="transmembrane region" description="Helical" evidence="7">
    <location>
        <begin position="215"/>
        <end position="235"/>
    </location>
</feature>
<comment type="caution">
    <text evidence="8">The sequence shown here is derived from an EMBL/GenBank/DDBJ whole genome shotgun (WGS) entry which is preliminary data.</text>
</comment>
<dbReference type="AlphaFoldDB" id="A0A3M2RJ78"/>
<evidence type="ECO:0000256" key="3">
    <source>
        <dbReference type="ARBA" id="ARBA00022692"/>
    </source>
</evidence>
<evidence type="ECO:0000313" key="8">
    <source>
        <dbReference type="EMBL" id="RMJ05294.1"/>
    </source>
</evidence>
<dbReference type="OrthoDB" id="6581954at2759"/>
<evidence type="ECO:0008006" key="10">
    <source>
        <dbReference type="Google" id="ProtNLM"/>
    </source>
</evidence>